<evidence type="ECO:0000256" key="2">
    <source>
        <dbReference type="ARBA" id="ARBA00022908"/>
    </source>
</evidence>
<accession>A0A0L0GWW8</accession>
<dbReference type="Pfam" id="PF00589">
    <property type="entry name" value="Phage_integrase"/>
    <property type="match status" value="1"/>
</dbReference>
<feature type="domain" description="Tyr recombinase" evidence="5">
    <location>
        <begin position="190"/>
        <end position="372"/>
    </location>
</feature>
<dbReference type="Gene3D" id="3.30.160.60">
    <property type="entry name" value="Classic Zinc Finger"/>
    <property type="match status" value="1"/>
</dbReference>
<proteinExistence type="inferred from homology"/>
<keyword evidence="4" id="KW-0233">DNA recombination</keyword>
<dbReference type="EMBL" id="JNGI01000048">
    <property type="protein sequence ID" value="KNC93645.1"/>
    <property type="molecule type" value="Genomic_DNA"/>
</dbReference>
<gene>
    <name evidence="6" type="ORF">GM31_18890</name>
</gene>
<dbReference type="PROSITE" id="PS51898">
    <property type="entry name" value="TYR_RECOMBINASE"/>
    <property type="match status" value="1"/>
</dbReference>
<dbReference type="InterPro" id="IPR016177">
    <property type="entry name" value="DNA-bd_dom_sf"/>
</dbReference>
<dbReference type="Pfam" id="PF09003">
    <property type="entry name" value="Arm-DNA-bind_1"/>
    <property type="match status" value="1"/>
</dbReference>
<keyword evidence="7" id="KW-1185">Reference proteome</keyword>
<organism evidence="6 7">
    <name type="scientific">Trabulsiella odontotermitis</name>
    <dbReference type="NCBI Taxonomy" id="379893"/>
    <lineage>
        <taxon>Bacteria</taxon>
        <taxon>Pseudomonadati</taxon>
        <taxon>Pseudomonadota</taxon>
        <taxon>Gammaproteobacteria</taxon>
        <taxon>Enterobacterales</taxon>
        <taxon>Enterobacteriaceae</taxon>
        <taxon>Trabulsiella</taxon>
    </lineage>
</organism>
<protein>
    <submittedName>
        <fullName evidence="6">Integrase</fullName>
    </submittedName>
</protein>
<evidence type="ECO:0000256" key="4">
    <source>
        <dbReference type="ARBA" id="ARBA00023172"/>
    </source>
</evidence>
<comment type="similarity">
    <text evidence="1">Belongs to the 'phage' integrase family.</text>
</comment>
<comment type="caution">
    <text evidence="6">The sequence shown here is derived from an EMBL/GenBank/DDBJ whole genome shotgun (WGS) entry which is preliminary data.</text>
</comment>
<evidence type="ECO:0000256" key="3">
    <source>
        <dbReference type="ARBA" id="ARBA00023125"/>
    </source>
</evidence>
<dbReference type="InterPro" id="IPR011010">
    <property type="entry name" value="DNA_brk_join_enz"/>
</dbReference>
<dbReference type="SUPFAM" id="SSF54171">
    <property type="entry name" value="DNA-binding domain"/>
    <property type="match status" value="1"/>
</dbReference>
<dbReference type="OrthoDB" id="8781634at2"/>
<dbReference type="InterPro" id="IPR010998">
    <property type="entry name" value="Integrase_recombinase_N"/>
</dbReference>
<dbReference type="GO" id="GO:0008907">
    <property type="term" value="F:integrase activity"/>
    <property type="evidence" value="ECO:0007669"/>
    <property type="project" value="InterPro"/>
</dbReference>
<dbReference type="SUPFAM" id="SSF56349">
    <property type="entry name" value="DNA breaking-rejoining enzymes"/>
    <property type="match status" value="1"/>
</dbReference>
<reference evidence="6 7" key="1">
    <citation type="journal article" date="2015" name="Appl. Environ. Microbiol.">
        <title>The Enterobacterium Trabulsiella odontotermitis Presents Novel Adaptations Related to Its Association with Fungus-Growing Termites.</title>
        <authorList>
            <person name="Sapountzis P."/>
            <person name="Gruntjes T."/>
            <person name="Otani S."/>
            <person name="Estevez J."/>
            <person name="da Costa R.R."/>
            <person name="Plunkett G.3rd."/>
            <person name="Perna N.T."/>
            <person name="Poulsen M."/>
        </authorList>
    </citation>
    <scope>NUCLEOTIDE SEQUENCE [LARGE SCALE GENOMIC DNA]</scope>
    <source>
        <strain evidence="6 7">12</strain>
    </source>
</reference>
<evidence type="ECO:0000259" key="5">
    <source>
        <dbReference type="PROSITE" id="PS51898"/>
    </source>
</evidence>
<dbReference type="AlphaFoldDB" id="A0A0L0GWW8"/>
<dbReference type="InterPro" id="IPR013762">
    <property type="entry name" value="Integrase-like_cat_sf"/>
</dbReference>
<name>A0A0L0GWW8_9ENTR</name>
<dbReference type="InterPro" id="IPR015094">
    <property type="entry name" value="Integrase_lambda-typ_DNA-bd_N"/>
</dbReference>
<keyword evidence="3" id="KW-0238">DNA-binding</keyword>
<dbReference type="GO" id="GO:0003677">
    <property type="term" value="F:DNA binding"/>
    <property type="evidence" value="ECO:0007669"/>
    <property type="project" value="UniProtKB-KW"/>
</dbReference>
<dbReference type="InterPro" id="IPR002104">
    <property type="entry name" value="Integrase_catalytic"/>
</dbReference>
<dbReference type="RefSeq" id="WP_049856969.1">
    <property type="nucleotide sequence ID" value="NZ_JNGI01000048.1"/>
</dbReference>
<keyword evidence="2" id="KW-0229">DNA integration</keyword>
<dbReference type="Proteomes" id="UP000037393">
    <property type="component" value="Unassembled WGS sequence"/>
</dbReference>
<evidence type="ECO:0000313" key="6">
    <source>
        <dbReference type="EMBL" id="KNC93645.1"/>
    </source>
</evidence>
<dbReference type="Gene3D" id="1.10.150.130">
    <property type="match status" value="1"/>
</dbReference>
<dbReference type="Gene3D" id="1.10.443.10">
    <property type="entry name" value="Intergrase catalytic core"/>
    <property type="match status" value="1"/>
</dbReference>
<dbReference type="PATRIC" id="fig|379893.4.peg.3830"/>
<sequence>MSPRPRKNSISIPGLYARFDRRTDKTYYQYKNPVTGKFHGLGTDKTKAEKIAITANQRLAAAEADYFLKQIDDKPSANRGRGISLKAWIVRYEKMQRARLQNGELSETRLKEKMRMANLLAERLGNHPLRSLEVRDFSLLLEEWLDKGQTSTALNNRVVWVDIYREAQHAGEVPPGWNPPEATRKPIPKVTRARLSIEDWRAIFNIAPEGHYIRNAMLLALVAGQRREDIIRMKFSDVWDDHLHVIQGKTGMRLALPLSLYCEAVGMTLKEVIAGCRDRIVSPYLVHSQLQKKGQPMSKDNLSDYFADARDLAGIKPPEGKTPTTFHEQRSLSERLYRAQGIDTKTLLGHKVQATTDKYNDTRGQEWVKLVI</sequence>
<evidence type="ECO:0000256" key="1">
    <source>
        <dbReference type="ARBA" id="ARBA00008857"/>
    </source>
</evidence>
<evidence type="ECO:0000313" key="7">
    <source>
        <dbReference type="Proteomes" id="UP000037393"/>
    </source>
</evidence>
<dbReference type="GO" id="GO:0006310">
    <property type="term" value="P:DNA recombination"/>
    <property type="evidence" value="ECO:0007669"/>
    <property type="project" value="UniProtKB-KW"/>
</dbReference>